<reference evidence="7" key="1">
    <citation type="submission" date="2020-05" db="EMBL/GenBank/DDBJ databases">
        <authorList>
            <person name="Chiriac C."/>
            <person name="Salcher M."/>
            <person name="Ghai R."/>
            <person name="Kavagutti S V."/>
        </authorList>
    </citation>
    <scope>NUCLEOTIDE SEQUENCE</scope>
</reference>
<feature type="domain" description="DUF7064" evidence="1">
    <location>
        <begin position="205"/>
        <end position="326"/>
    </location>
</feature>
<dbReference type="EMBL" id="CAESGF010000003">
    <property type="protein sequence ID" value="CAB4362926.1"/>
    <property type="molecule type" value="Genomic_DNA"/>
</dbReference>
<protein>
    <submittedName>
        <fullName evidence="7">Unannotated protein</fullName>
    </submittedName>
</protein>
<evidence type="ECO:0000259" key="2">
    <source>
        <dbReference type="Pfam" id="PF23213"/>
    </source>
</evidence>
<dbReference type="AlphaFoldDB" id="A0A6J7HHD4"/>
<evidence type="ECO:0000313" key="4">
    <source>
        <dbReference type="EMBL" id="CAB4711668.1"/>
    </source>
</evidence>
<dbReference type="EMBL" id="CAFAAV010000185">
    <property type="protein sequence ID" value="CAB4830933.1"/>
    <property type="molecule type" value="Genomic_DNA"/>
</dbReference>
<evidence type="ECO:0000313" key="3">
    <source>
        <dbReference type="EMBL" id="CAB4362926.1"/>
    </source>
</evidence>
<accession>A0A6J7HHD4</accession>
<dbReference type="EMBL" id="CAFBIY010000017">
    <property type="protein sequence ID" value="CAB4847451.1"/>
    <property type="molecule type" value="Genomic_DNA"/>
</dbReference>
<name>A0A6J7HHD4_9ZZZZ</name>
<dbReference type="EMBL" id="CAEZYF010000003">
    <property type="protein sequence ID" value="CAB4711668.1"/>
    <property type="molecule type" value="Genomic_DNA"/>
</dbReference>
<organism evidence="7">
    <name type="scientific">freshwater metagenome</name>
    <dbReference type="NCBI Taxonomy" id="449393"/>
    <lineage>
        <taxon>unclassified sequences</taxon>
        <taxon>metagenomes</taxon>
        <taxon>ecological metagenomes</taxon>
    </lineage>
</organism>
<dbReference type="SUPFAM" id="SSF159245">
    <property type="entry name" value="AttH-like"/>
    <property type="match status" value="1"/>
</dbReference>
<evidence type="ECO:0000313" key="8">
    <source>
        <dbReference type="EMBL" id="CAB5001869.1"/>
    </source>
</evidence>
<evidence type="ECO:0000313" key="6">
    <source>
        <dbReference type="EMBL" id="CAB4847451.1"/>
    </source>
</evidence>
<evidence type="ECO:0000259" key="1">
    <source>
        <dbReference type="Pfam" id="PF23212"/>
    </source>
</evidence>
<evidence type="ECO:0000313" key="7">
    <source>
        <dbReference type="EMBL" id="CAB4919274.1"/>
    </source>
</evidence>
<dbReference type="EMBL" id="CAFBOL010000070">
    <property type="protein sequence ID" value="CAB5001869.1"/>
    <property type="molecule type" value="Genomic_DNA"/>
</dbReference>
<dbReference type="InterPro" id="IPR055492">
    <property type="entry name" value="DUF7064"/>
</dbReference>
<evidence type="ECO:0000313" key="5">
    <source>
        <dbReference type="EMBL" id="CAB4830933.1"/>
    </source>
</evidence>
<sequence length="338" mass="37779">MGELLRPEDEGVHDVGPESNWNESRYIDFFDTETGVGGWLRIGNRPNEGRAEMSVAINLPGEDGRPRTTAFYFERAVIEANTLTSGNQSWDVVEPFQETAVHYHGPLMLLDDPWVLTEPGVAFKTAPRATAHINLKVTSFGLGSVMGQDQDQHHLIFLPGQANYHYQHLCRCEGTVKVGDRVFQVNGVGGKDHSWGPRNWHAKIYLRWLIGMVDDDFGFLLTRAVGPTKKTRSGCVWQDGEFFIVDDFEMHNTYADAPNYELLGTEVTIRSGARVWHATGTPQDWVPLRHRQPGPDGKEATLRIVKSPTAWVIDGRPGAGMCEFHDLMVDGVPIALDD</sequence>
<gene>
    <name evidence="4" type="ORF">UFOPK2656_00715</name>
    <name evidence="5" type="ORF">UFOPK3099_02077</name>
    <name evidence="6" type="ORF">UFOPK3267_00483</name>
    <name evidence="7" type="ORF">UFOPK3651_00753</name>
    <name evidence="8" type="ORF">UFOPK3931_02204</name>
    <name evidence="3" type="ORF">UFOPK4189_00713</name>
</gene>
<dbReference type="Pfam" id="PF23212">
    <property type="entry name" value="DUF7064"/>
    <property type="match status" value="1"/>
</dbReference>
<proteinExistence type="predicted"/>
<dbReference type="Pfam" id="PF23213">
    <property type="entry name" value="DUF7065"/>
    <property type="match status" value="1"/>
</dbReference>
<dbReference type="InterPro" id="IPR055493">
    <property type="entry name" value="DUF7065"/>
</dbReference>
<feature type="domain" description="DUF7065" evidence="2">
    <location>
        <begin position="8"/>
        <end position="66"/>
    </location>
</feature>
<dbReference type="EMBL" id="CAFBMT010000003">
    <property type="protein sequence ID" value="CAB4919274.1"/>
    <property type="molecule type" value="Genomic_DNA"/>
</dbReference>